<organism evidence="3 4">
    <name type="scientific">Adineta steineri</name>
    <dbReference type="NCBI Taxonomy" id="433720"/>
    <lineage>
        <taxon>Eukaryota</taxon>
        <taxon>Metazoa</taxon>
        <taxon>Spiralia</taxon>
        <taxon>Gnathifera</taxon>
        <taxon>Rotifera</taxon>
        <taxon>Eurotatoria</taxon>
        <taxon>Bdelloidea</taxon>
        <taxon>Adinetida</taxon>
        <taxon>Adinetidae</taxon>
        <taxon>Adineta</taxon>
    </lineage>
</organism>
<evidence type="ECO:0000313" key="2">
    <source>
        <dbReference type="EMBL" id="CAF1439734.1"/>
    </source>
</evidence>
<reference evidence="3" key="1">
    <citation type="submission" date="2021-02" db="EMBL/GenBank/DDBJ databases">
        <authorList>
            <person name="Nowell W R."/>
        </authorList>
    </citation>
    <scope>NUCLEOTIDE SEQUENCE</scope>
</reference>
<dbReference type="Gene3D" id="3.40.50.1460">
    <property type="match status" value="1"/>
</dbReference>
<dbReference type="GO" id="GO:0006508">
    <property type="term" value="P:proteolysis"/>
    <property type="evidence" value="ECO:0007669"/>
    <property type="project" value="InterPro"/>
</dbReference>
<dbReference type="SUPFAM" id="SSF52129">
    <property type="entry name" value="Caspase-like"/>
    <property type="match status" value="1"/>
</dbReference>
<dbReference type="InterPro" id="IPR052039">
    <property type="entry name" value="Caspase-related_regulators"/>
</dbReference>
<evidence type="ECO:0000313" key="3">
    <source>
        <dbReference type="EMBL" id="CAF4163997.1"/>
    </source>
</evidence>
<dbReference type="Proteomes" id="UP000663891">
    <property type="component" value="Unassembled WGS sequence"/>
</dbReference>
<dbReference type="InterPro" id="IPR001309">
    <property type="entry name" value="Pept_C14_p20"/>
</dbReference>
<dbReference type="EMBL" id="CAJNON010001204">
    <property type="protein sequence ID" value="CAF1439734.1"/>
    <property type="molecule type" value="Genomic_DNA"/>
</dbReference>
<dbReference type="EMBL" id="CAJOAY010007351">
    <property type="protein sequence ID" value="CAF4163997.1"/>
    <property type="molecule type" value="Genomic_DNA"/>
</dbReference>
<dbReference type="GO" id="GO:0004197">
    <property type="term" value="F:cysteine-type endopeptidase activity"/>
    <property type="evidence" value="ECO:0007669"/>
    <property type="project" value="InterPro"/>
</dbReference>
<evidence type="ECO:0000259" key="1">
    <source>
        <dbReference type="PROSITE" id="PS50208"/>
    </source>
</evidence>
<feature type="domain" description="Caspase family p20" evidence="1">
    <location>
        <begin position="8"/>
        <end position="121"/>
    </location>
</feature>
<dbReference type="PANTHER" id="PTHR22576:SF37">
    <property type="entry name" value="MUCOSA-ASSOCIATED LYMPHOID TISSUE LYMPHOMA TRANSLOCATION PROTEIN 1"/>
    <property type="match status" value="1"/>
</dbReference>
<dbReference type="InterPro" id="IPR011600">
    <property type="entry name" value="Pept_C14_caspase"/>
</dbReference>
<sequence>MAMFDKQALVIGNDDYGGKNQLHSCVYDAKMITHSLHSIGFNVQPAINLRSNEMLSISRQFAQSIRPGAIVVFYFSGHAGEFNGENYLYTLDLTTVNAQNLLKEMHRNKPRVVIFILDCCRSPISSLDSRAFGLDGRSRLRNGLVPMGGPPSTIIAFSSAAGKSSNAAGPGQNSLYTKYLLRYITTPNMDIDMVLKQAAVDVQRDSINYQIPYLYSNCNERICLNVIPWPNINAWPNAMQFNPPMMISDRHRQQNQYVTQSIWPYIGNFSYPYYGHVGMINNQYSAYENPWYNILRSPYT</sequence>
<evidence type="ECO:0000313" key="4">
    <source>
        <dbReference type="Proteomes" id="UP000663881"/>
    </source>
</evidence>
<protein>
    <recommendedName>
        <fullName evidence="1">Caspase family p20 domain-containing protein</fullName>
    </recommendedName>
</protein>
<proteinExistence type="predicted"/>
<accession>A0A819YTY6</accession>
<gene>
    <name evidence="3" type="ORF">OKA104_LOCUS38964</name>
    <name evidence="2" type="ORF">VCS650_LOCUS38809</name>
</gene>
<dbReference type="InterPro" id="IPR029030">
    <property type="entry name" value="Caspase-like_dom_sf"/>
</dbReference>
<dbReference type="Pfam" id="PF00656">
    <property type="entry name" value="Peptidase_C14"/>
    <property type="match status" value="1"/>
</dbReference>
<name>A0A819YTY6_9BILA</name>
<dbReference type="OrthoDB" id="412369at2759"/>
<comment type="caution">
    <text evidence="3">The sequence shown here is derived from an EMBL/GenBank/DDBJ whole genome shotgun (WGS) entry which is preliminary data.</text>
</comment>
<dbReference type="PROSITE" id="PS50208">
    <property type="entry name" value="CASPASE_P20"/>
    <property type="match status" value="1"/>
</dbReference>
<dbReference type="AlphaFoldDB" id="A0A819YTY6"/>
<dbReference type="PANTHER" id="PTHR22576">
    <property type="entry name" value="MUCOSA ASSOCIATED LYMPHOID TISSUE LYMPHOMA TRANSLOCATION PROTEIN 1/PARACASPASE"/>
    <property type="match status" value="1"/>
</dbReference>
<dbReference type="Proteomes" id="UP000663881">
    <property type="component" value="Unassembled WGS sequence"/>
</dbReference>